<dbReference type="Pfam" id="PF00015">
    <property type="entry name" value="MCPsignal"/>
    <property type="match status" value="1"/>
</dbReference>
<evidence type="ECO:0000259" key="5">
    <source>
        <dbReference type="PROSITE" id="PS50111"/>
    </source>
</evidence>
<evidence type="ECO:0000256" key="2">
    <source>
        <dbReference type="ARBA" id="ARBA00029447"/>
    </source>
</evidence>
<dbReference type="GO" id="GO:0004888">
    <property type="term" value="F:transmembrane signaling receptor activity"/>
    <property type="evidence" value="ECO:0007669"/>
    <property type="project" value="TreeGrafter"/>
</dbReference>
<dbReference type="PANTHER" id="PTHR43531">
    <property type="entry name" value="PROTEIN ICFG"/>
    <property type="match status" value="1"/>
</dbReference>
<dbReference type="CDD" id="cd18773">
    <property type="entry name" value="PDC1_HK_sensor"/>
    <property type="match status" value="1"/>
</dbReference>
<keyword evidence="1" id="KW-0145">Chemotaxis</keyword>
<dbReference type="GO" id="GO:0005886">
    <property type="term" value="C:plasma membrane"/>
    <property type="evidence" value="ECO:0007669"/>
    <property type="project" value="TreeGrafter"/>
</dbReference>
<evidence type="ECO:0000256" key="3">
    <source>
        <dbReference type="PROSITE-ProRule" id="PRU00284"/>
    </source>
</evidence>
<dbReference type="Proteomes" id="UP000095228">
    <property type="component" value="Chromosome"/>
</dbReference>
<dbReference type="SUPFAM" id="SSF58104">
    <property type="entry name" value="Methyl-accepting chemotaxis protein (MCP) signaling domain"/>
    <property type="match status" value="1"/>
</dbReference>
<dbReference type="SMART" id="SM00283">
    <property type="entry name" value="MA"/>
    <property type="match status" value="1"/>
</dbReference>
<feature type="domain" description="Methyl-accepting transducer" evidence="5">
    <location>
        <begin position="376"/>
        <end position="605"/>
    </location>
</feature>
<evidence type="ECO:0000256" key="1">
    <source>
        <dbReference type="ARBA" id="ARBA00022500"/>
    </source>
</evidence>
<dbReference type="PATRIC" id="fig|1838286.3.peg.293"/>
<keyword evidence="3" id="KW-0807">Transducer</keyword>
<sequence>MSRRSSLTFKHKLVLCLLGIGVLPLVAISLLALRSIDQLRDTVEQTHEGASRAAMDVIDRNLFERYGDVQAFALNSAVLDRPAWYARDPAQNSIAQAMDNYVRLYGLYVLTIAVDLDGRVIAVNSRNAAGNVLDTGSLYDRNFKDESWFRATLADEFLKSPTLDGTHVTAPWFDTDSARLTGGDGLVLAFSAPIRDATGRVVGVWHNRADFGFIEEIARSTQVTLATRGFRSADIRVIDGEGRILVEYDPLGSGNPALTRDRAVVLQSNYVTAGAAPALLAVRGQSGVSHFIPPGEDTDHVCGYSASLGALGFPGLKWSVLTAVRTEEADVIVYDTRRQLLLVSGASLLLLAGAAFWLARSLSRPILTALEKIRLGGEEIDTHTQQVSVSAHQLAQDSSSSAASLEETAASLEEMSGMTQRNAGSAGQAQTAAARARAAADTGAGQMQSMQGAMQGIKAASDDITKILKTIDEIAFQTNILALNAAVEAARAGEHGAGFAVVAEEVRALAQRSASAAKETATKIADSVARSQQGVAISTAVAGSFTQIQQQVLELDRLVAEISTSSREQDSGITEINRAVAQMDRITQGNAATAEENASASEELSSLSTSLRTTVGELFVLIGGRGTHDAAGTSGQPHPNQRRQSDQKTVVSAPRAGSAANRRPAAVTPKAKANADAFFENT</sequence>
<evidence type="ECO:0000313" key="6">
    <source>
        <dbReference type="EMBL" id="AOS43247.1"/>
    </source>
</evidence>
<keyword evidence="7" id="KW-1185">Reference proteome</keyword>
<dbReference type="Gene3D" id="3.30.450.20">
    <property type="entry name" value="PAS domain"/>
    <property type="match status" value="1"/>
</dbReference>
<feature type="region of interest" description="Disordered" evidence="4">
    <location>
        <begin position="626"/>
        <end position="682"/>
    </location>
</feature>
<dbReference type="AlphaFoldDB" id="A0A1I7PHZ6"/>
<comment type="similarity">
    <text evidence="2">Belongs to the methyl-accepting chemotaxis (MCP) protein family.</text>
</comment>
<dbReference type="Gene3D" id="1.10.287.950">
    <property type="entry name" value="Methyl-accepting chemotaxis protein"/>
    <property type="match status" value="1"/>
</dbReference>
<dbReference type="GO" id="GO:0006935">
    <property type="term" value="P:chemotaxis"/>
    <property type="evidence" value="ECO:0007669"/>
    <property type="project" value="UniProtKB-KW"/>
</dbReference>
<dbReference type="InterPro" id="IPR051310">
    <property type="entry name" value="MCP_chemotaxis"/>
</dbReference>
<name>A0A1I7PHZ6_9BACT</name>
<gene>
    <name evidence="6" type="primary">tap_1</name>
    <name evidence="6" type="ORF">Verru16b_00290</name>
</gene>
<protein>
    <submittedName>
        <fullName evidence="6">Methyl-accepting chemotaxis protein IV</fullName>
    </submittedName>
</protein>
<dbReference type="CDD" id="cd11386">
    <property type="entry name" value="MCP_signal"/>
    <property type="match status" value="1"/>
</dbReference>
<dbReference type="PROSITE" id="PS50111">
    <property type="entry name" value="CHEMOTAXIS_TRANSDUC_2"/>
    <property type="match status" value="1"/>
</dbReference>
<dbReference type="GO" id="GO:0007165">
    <property type="term" value="P:signal transduction"/>
    <property type="evidence" value="ECO:0007669"/>
    <property type="project" value="UniProtKB-KW"/>
</dbReference>
<dbReference type="EMBL" id="CP016094">
    <property type="protein sequence ID" value="AOS43247.1"/>
    <property type="molecule type" value="Genomic_DNA"/>
</dbReference>
<dbReference type="InterPro" id="IPR004089">
    <property type="entry name" value="MCPsignal_dom"/>
</dbReference>
<evidence type="ECO:0000313" key="7">
    <source>
        <dbReference type="Proteomes" id="UP000095228"/>
    </source>
</evidence>
<reference evidence="6 7" key="1">
    <citation type="submission" date="2016-06" db="EMBL/GenBank/DDBJ databases">
        <title>Three novel species with peptidoglycan cell walls form the new genus Lacunisphaera gen. nov. in the family Opitutaceae of the verrucomicrobial subdivision 4.</title>
        <authorList>
            <person name="Rast P."/>
            <person name="Gloeckner I."/>
            <person name="Jogler M."/>
            <person name="Boedeker C."/>
            <person name="Jeske O."/>
            <person name="Wiegand S."/>
            <person name="Reinhardt R."/>
            <person name="Schumann P."/>
            <person name="Rohde M."/>
            <person name="Spring S."/>
            <person name="Gloeckner F.O."/>
            <person name="Jogler C."/>
        </authorList>
    </citation>
    <scope>NUCLEOTIDE SEQUENCE [LARGE SCALE GENOMIC DNA]</scope>
    <source>
        <strain evidence="6 7">IG16b</strain>
    </source>
</reference>
<dbReference type="KEGG" id="obg:Verru16b_00290"/>
<dbReference type="PANTHER" id="PTHR43531:SF11">
    <property type="entry name" value="METHYL-ACCEPTING CHEMOTAXIS PROTEIN 3"/>
    <property type="match status" value="1"/>
</dbReference>
<dbReference type="RefSeq" id="WP_069960621.1">
    <property type="nucleotide sequence ID" value="NZ_CP016094.1"/>
</dbReference>
<proteinExistence type="inferred from homology"/>
<evidence type="ECO:0000256" key="4">
    <source>
        <dbReference type="SAM" id="MobiDB-lite"/>
    </source>
</evidence>
<accession>A0A1I7PHZ6</accession>
<organism evidence="6 7">
    <name type="scientific">Lacunisphaera limnophila</name>
    <dbReference type="NCBI Taxonomy" id="1838286"/>
    <lineage>
        <taxon>Bacteria</taxon>
        <taxon>Pseudomonadati</taxon>
        <taxon>Verrucomicrobiota</taxon>
        <taxon>Opitutia</taxon>
        <taxon>Opitutales</taxon>
        <taxon>Opitutaceae</taxon>
        <taxon>Lacunisphaera</taxon>
    </lineage>
</organism>
<dbReference type="STRING" id="1838286.Verru16b_00290"/>